<name>A0A9P9GRY7_FUSRE</name>
<organism evidence="1 2">
    <name type="scientific">Fusarium redolens</name>
    <dbReference type="NCBI Taxonomy" id="48865"/>
    <lineage>
        <taxon>Eukaryota</taxon>
        <taxon>Fungi</taxon>
        <taxon>Dikarya</taxon>
        <taxon>Ascomycota</taxon>
        <taxon>Pezizomycotina</taxon>
        <taxon>Sordariomycetes</taxon>
        <taxon>Hypocreomycetidae</taxon>
        <taxon>Hypocreales</taxon>
        <taxon>Nectriaceae</taxon>
        <taxon>Fusarium</taxon>
        <taxon>Fusarium redolens species complex</taxon>
    </lineage>
</organism>
<protein>
    <submittedName>
        <fullName evidence="1">Uncharacterized protein</fullName>
    </submittedName>
</protein>
<dbReference type="GeneID" id="70214627"/>
<sequence length="168" mass="18967">MNKSTCMIFLVTVPLLGVNRPSRHQVLPVEMFISLASVLSTLAFKIVIGWTIFPLTDPIECACRFTIYRVKEIGNLGDLDREPLLGNVHVKHYPGGPLKIHGSSYLAELHRAVVYKQAWFFSQVNAILAPLQFVATRHHECSVWKSVILILYSVLTVKKIDQLPNNPF</sequence>
<accession>A0A9P9GRY7</accession>
<proteinExistence type="predicted"/>
<dbReference type="EMBL" id="JAGMUX010000012">
    <property type="protein sequence ID" value="KAH7243692.1"/>
    <property type="molecule type" value="Genomic_DNA"/>
</dbReference>
<keyword evidence="2" id="KW-1185">Reference proteome</keyword>
<evidence type="ECO:0000313" key="1">
    <source>
        <dbReference type="EMBL" id="KAH7243692.1"/>
    </source>
</evidence>
<evidence type="ECO:0000313" key="2">
    <source>
        <dbReference type="Proteomes" id="UP000720189"/>
    </source>
</evidence>
<dbReference type="AlphaFoldDB" id="A0A9P9GRY7"/>
<gene>
    <name evidence="1" type="ORF">BKA55DRAFT_101868</name>
</gene>
<comment type="caution">
    <text evidence="1">The sequence shown here is derived from an EMBL/GenBank/DDBJ whole genome shotgun (WGS) entry which is preliminary data.</text>
</comment>
<reference evidence="1" key="1">
    <citation type="journal article" date="2021" name="Nat. Commun.">
        <title>Genetic determinants of endophytism in the Arabidopsis root mycobiome.</title>
        <authorList>
            <person name="Mesny F."/>
            <person name="Miyauchi S."/>
            <person name="Thiergart T."/>
            <person name="Pickel B."/>
            <person name="Atanasova L."/>
            <person name="Karlsson M."/>
            <person name="Huettel B."/>
            <person name="Barry K.W."/>
            <person name="Haridas S."/>
            <person name="Chen C."/>
            <person name="Bauer D."/>
            <person name="Andreopoulos W."/>
            <person name="Pangilinan J."/>
            <person name="LaButti K."/>
            <person name="Riley R."/>
            <person name="Lipzen A."/>
            <person name="Clum A."/>
            <person name="Drula E."/>
            <person name="Henrissat B."/>
            <person name="Kohler A."/>
            <person name="Grigoriev I.V."/>
            <person name="Martin F.M."/>
            <person name="Hacquard S."/>
        </authorList>
    </citation>
    <scope>NUCLEOTIDE SEQUENCE</scope>
    <source>
        <strain evidence="1">MPI-CAGE-AT-0023</strain>
    </source>
</reference>
<dbReference type="RefSeq" id="XP_046047185.1">
    <property type="nucleotide sequence ID" value="XM_046184673.1"/>
</dbReference>
<dbReference type="Proteomes" id="UP000720189">
    <property type="component" value="Unassembled WGS sequence"/>
</dbReference>